<feature type="binding site" evidence="8">
    <location>
        <position position="125"/>
    </location>
    <ligand>
        <name>Zn(2+)</name>
        <dbReference type="ChEBI" id="CHEBI:29105"/>
    </ligand>
</feature>
<feature type="binding site" evidence="7">
    <location>
        <position position="247"/>
    </location>
    <ligand>
        <name>substrate</name>
    </ligand>
</feature>
<dbReference type="InterPro" id="IPR003764">
    <property type="entry name" value="GlcNAc_6-P_deAcase"/>
</dbReference>
<evidence type="ECO:0000259" key="9">
    <source>
        <dbReference type="Pfam" id="PF01979"/>
    </source>
</evidence>
<feature type="binding site" evidence="7">
    <location>
        <position position="136"/>
    </location>
    <ligand>
        <name>substrate</name>
    </ligand>
</feature>
<feature type="active site" description="Proton donor/acceptor" evidence="6">
    <location>
        <position position="269"/>
    </location>
</feature>
<dbReference type="SUPFAM" id="SSF51338">
    <property type="entry name" value="Composite domain of metallo-dependent hydrolases"/>
    <property type="match status" value="1"/>
</dbReference>
<dbReference type="CDD" id="cd00854">
    <property type="entry name" value="NagA"/>
    <property type="match status" value="1"/>
</dbReference>
<keyword evidence="3 5" id="KW-0378">Hydrolase</keyword>
<comment type="similarity">
    <text evidence="1 5">Belongs to the metallo-dependent hydrolases superfamily. NagA family.</text>
</comment>
<dbReference type="Pfam" id="PF01979">
    <property type="entry name" value="Amidohydro_1"/>
    <property type="match status" value="1"/>
</dbReference>
<feature type="binding site" evidence="8">
    <location>
        <position position="191"/>
    </location>
    <ligand>
        <name>Zn(2+)</name>
        <dbReference type="ChEBI" id="CHEBI:29105"/>
    </ligand>
</feature>
<evidence type="ECO:0000256" key="3">
    <source>
        <dbReference type="ARBA" id="ARBA00022801"/>
    </source>
</evidence>
<dbReference type="GO" id="GO:0008448">
    <property type="term" value="F:N-acetylglucosamine-6-phosphate deacetylase activity"/>
    <property type="evidence" value="ECO:0007669"/>
    <property type="project" value="InterPro"/>
</dbReference>
<dbReference type="PANTHER" id="PTHR11113">
    <property type="entry name" value="N-ACETYLGLUCOSAMINE-6-PHOSPHATE DEACETYLASE"/>
    <property type="match status" value="1"/>
</dbReference>
<dbReference type="RefSeq" id="WP_081555863.1">
    <property type="nucleotide sequence ID" value="NZ_MUKV01000017.1"/>
</dbReference>
<sequence length="385" mass="40867">MSSIIRARRLLTEQGWREHQLLAHENGVITAIEPLPSAHERYDAEWLVPALIDTHVHGGRGVDVMDCRASSLRALSAAKADEGVGAFLATTVTAPLPELEQVLALIADVLHETPPGAEILGSYLEGPYFTPRHKGAHEERWFRELDIAELSRLIDCAAGSLKVVALAPEKPHAITAIHYLSALNVRVMLGHSGADYATTQAALDAGASGLVHCFNGMSGLHHRAPGMAGAGLAHPKAWLELIADGHHVHPAVLRLCRCCAGERLLLITDAMRAAGMPDGAYELAGSMVEMRGGIVRTASGSLAGSTLGLLDAVRNMVELAGADLASAIEMASLHPARLLGMDHELGSLTIGKRANVLALDARMQLQALWVRGRQVRGKISAPVSA</sequence>
<evidence type="ECO:0000313" key="11">
    <source>
        <dbReference type="Proteomes" id="UP000192721"/>
    </source>
</evidence>
<evidence type="ECO:0000256" key="1">
    <source>
        <dbReference type="ARBA" id="ARBA00010716"/>
    </source>
</evidence>
<evidence type="ECO:0000256" key="7">
    <source>
        <dbReference type="PIRSR" id="PIRSR038994-2"/>
    </source>
</evidence>
<dbReference type="GO" id="GO:0046872">
    <property type="term" value="F:metal ion binding"/>
    <property type="evidence" value="ECO:0007669"/>
    <property type="project" value="UniProtKB-KW"/>
</dbReference>
<feature type="binding site" evidence="7">
    <location>
        <begin position="302"/>
        <end position="304"/>
    </location>
    <ligand>
        <name>substrate</name>
    </ligand>
</feature>
<feature type="binding site" evidence="7">
    <location>
        <position position="223"/>
    </location>
    <ligand>
        <name>substrate</name>
    </ligand>
</feature>
<evidence type="ECO:0000256" key="5">
    <source>
        <dbReference type="PIRNR" id="PIRNR038994"/>
    </source>
</evidence>
<dbReference type="InterPro" id="IPR032466">
    <property type="entry name" value="Metal_Hydrolase"/>
</dbReference>
<name>A0A1W0CU03_9NEIS</name>
<accession>A0A1W0CU03</accession>
<evidence type="ECO:0000256" key="2">
    <source>
        <dbReference type="ARBA" id="ARBA00022723"/>
    </source>
</evidence>
<dbReference type="NCBIfam" id="TIGR00221">
    <property type="entry name" value="nagA"/>
    <property type="match status" value="1"/>
</dbReference>
<dbReference type="PANTHER" id="PTHR11113:SF14">
    <property type="entry name" value="N-ACETYLGLUCOSAMINE-6-PHOSPHATE DEACETYLASE"/>
    <property type="match status" value="1"/>
</dbReference>
<dbReference type="Gene3D" id="3.20.20.140">
    <property type="entry name" value="Metal-dependent hydrolases"/>
    <property type="match status" value="1"/>
</dbReference>
<evidence type="ECO:0000256" key="6">
    <source>
        <dbReference type="PIRSR" id="PIRSR038994-1"/>
    </source>
</evidence>
<organism evidence="10 11">
    <name type="scientific">Chromobacterium haemolyticum</name>
    <dbReference type="NCBI Taxonomy" id="394935"/>
    <lineage>
        <taxon>Bacteria</taxon>
        <taxon>Pseudomonadati</taxon>
        <taxon>Pseudomonadota</taxon>
        <taxon>Betaproteobacteria</taxon>
        <taxon>Neisseriales</taxon>
        <taxon>Chromobacteriaceae</taxon>
        <taxon>Chromobacterium</taxon>
    </lineage>
</organism>
<dbReference type="AlphaFoldDB" id="A0A1W0CU03"/>
<dbReference type="Proteomes" id="UP000192721">
    <property type="component" value="Unassembled WGS sequence"/>
</dbReference>
<keyword evidence="2 8" id="KW-0479">Metal-binding</keyword>
<reference evidence="10 11" key="1">
    <citation type="submission" date="2017-02" db="EMBL/GenBank/DDBJ databases">
        <title>Chromobacterium haemolyticum H5244.</title>
        <authorList>
            <person name="Gulvik C.A."/>
        </authorList>
    </citation>
    <scope>NUCLEOTIDE SEQUENCE [LARGE SCALE GENOMIC DNA]</scope>
    <source>
        <strain evidence="10 11">H5244</strain>
    </source>
</reference>
<evidence type="ECO:0000256" key="4">
    <source>
        <dbReference type="ARBA" id="ARBA00023277"/>
    </source>
</evidence>
<dbReference type="FunFam" id="3.20.20.140:FF:000004">
    <property type="entry name" value="N-acetylglucosamine-6-phosphate deacetylase"/>
    <property type="match status" value="1"/>
</dbReference>
<evidence type="ECO:0000313" key="10">
    <source>
        <dbReference type="EMBL" id="OQS38062.1"/>
    </source>
</evidence>
<dbReference type="Gene3D" id="2.30.40.10">
    <property type="entry name" value="Urease, subunit C, domain 1"/>
    <property type="match status" value="1"/>
</dbReference>
<dbReference type="SUPFAM" id="SSF51556">
    <property type="entry name" value="Metallo-dependent hydrolases"/>
    <property type="match status" value="1"/>
</dbReference>
<keyword evidence="4 5" id="KW-0119">Carbohydrate metabolism</keyword>
<dbReference type="EMBL" id="MUKV01000017">
    <property type="protein sequence ID" value="OQS38062.1"/>
    <property type="molecule type" value="Genomic_DNA"/>
</dbReference>
<gene>
    <name evidence="10" type="ORF">B0T45_13770</name>
</gene>
<feature type="binding site" evidence="7">
    <location>
        <begin position="215"/>
        <end position="216"/>
    </location>
    <ligand>
        <name>substrate</name>
    </ligand>
</feature>
<protein>
    <submittedName>
        <fullName evidence="10">N-acetylglucosamine-6-phosphate deacetylase</fullName>
    </submittedName>
</protein>
<dbReference type="InterPro" id="IPR011059">
    <property type="entry name" value="Metal-dep_hydrolase_composite"/>
</dbReference>
<dbReference type="PIRSF" id="PIRSF038994">
    <property type="entry name" value="NagA"/>
    <property type="match status" value="1"/>
</dbReference>
<comment type="cofactor">
    <cofactor evidence="8">
        <name>a divalent metal cation</name>
        <dbReference type="ChEBI" id="CHEBI:60240"/>
    </cofactor>
    <text evidence="8">Binds 1 divalent metal cation per subunit.</text>
</comment>
<dbReference type="GO" id="GO:0006046">
    <property type="term" value="P:N-acetylglucosamine catabolic process"/>
    <property type="evidence" value="ECO:0007669"/>
    <property type="project" value="TreeGrafter"/>
</dbReference>
<feature type="binding site" evidence="8">
    <location>
        <position position="212"/>
    </location>
    <ligand>
        <name>Zn(2+)</name>
        <dbReference type="ChEBI" id="CHEBI:29105"/>
    </ligand>
</feature>
<dbReference type="InterPro" id="IPR006680">
    <property type="entry name" value="Amidohydro-rel"/>
</dbReference>
<comment type="caution">
    <text evidence="10">The sequence shown here is derived from an EMBL/GenBank/DDBJ whole genome shotgun (WGS) entry which is preliminary data.</text>
</comment>
<proteinExistence type="inferred from homology"/>
<evidence type="ECO:0000256" key="8">
    <source>
        <dbReference type="PIRSR" id="PIRSR038994-3"/>
    </source>
</evidence>
<feature type="domain" description="Amidohydrolase-related" evidence="9">
    <location>
        <begin position="47"/>
        <end position="369"/>
    </location>
</feature>